<organism evidence="1 2">
    <name type="scientific">Pseudoxanthomonas winnipegensis</name>
    <dbReference type="NCBI Taxonomy" id="2480810"/>
    <lineage>
        <taxon>Bacteria</taxon>
        <taxon>Pseudomonadati</taxon>
        <taxon>Pseudomonadota</taxon>
        <taxon>Gammaproteobacteria</taxon>
        <taxon>Lysobacterales</taxon>
        <taxon>Lysobacteraceae</taxon>
        <taxon>Pseudoxanthomonas</taxon>
    </lineage>
</organism>
<dbReference type="Proteomes" id="UP000293089">
    <property type="component" value="Unassembled WGS sequence"/>
</dbReference>
<name>A0ABY1WCV0_9GAMM</name>
<gene>
    <name evidence="1" type="ORF">EA658_09975</name>
</gene>
<accession>A0ABY1WCV0</accession>
<sequence>MAAIHDDAALIESLGGAAAVARLLGFTGKGSLQRVHNWTTRGIPEVIRLRRQDVFGPAPPPAAEGTEEVA</sequence>
<dbReference type="EMBL" id="SHME01000003">
    <property type="protein sequence ID" value="TAA19193.1"/>
    <property type="molecule type" value="Genomic_DNA"/>
</dbReference>
<keyword evidence="2" id="KW-1185">Reference proteome</keyword>
<protein>
    <recommendedName>
        <fullName evidence="3">Helix-turn-helix domain-containing protein</fullName>
    </recommendedName>
</protein>
<reference evidence="1 2" key="1">
    <citation type="submission" date="2019-02" db="EMBL/GenBank/DDBJ databases">
        <title>WGS of Pseudoxanthomonas species novum from clinical isolates.</title>
        <authorList>
            <person name="Bernier A.-M."/>
            <person name="Bernard K."/>
            <person name="Vachon A."/>
        </authorList>
    </citation>
    <scope>NUCLEOTIDE SEQUENCE [LARGE SCALE GENOMIC DNA]</scope>
    <source>
        <strain evidence="2">NML 170316</strain>
    </source>
</reference>
<evidence type="ECO:0000313" key="1">
    <source>
        <dbReference type="EMBL" id="TAA19193.1"/>
    </source>
</evidence>
<proteinExistence type="predicted"/>
<evidence type="ECO:0008006" key="3">
    <source>
        <dbReference type="Google" id="ProtNLM"/>
    </source>
</evidence>
<evidence type="ECO:0000313" key="2">
    <source>
        <dbReference type="Proteomes" id="UP000293089"/>
    </source>
</evidence>
<comment type="caution">
    <text evidence="1">The sequence shown here is derived from an EMBL/GenBank/DDBJ whole genome shotgun (WGS) entry which is preliminary data.</text>
</comment>